<dbReference type="GO" id="GO:0051225">
    <property type="term" value="P:spindle assembly"/>
    <property type="evidence" value="ECO:0007669"/>
    <property type="project" value="InterPro"/>
</dbReference>
<dbReference type="InterPro" id="IPR032733">
    <property type="entry name" value="HAUS3_N"/>
</dbReference>
<name>A0AA36BYX8_OCTVU</name>
<feature type="domain" description="LysM" evidence="12">
    <location>
        <begin position="37"/>
        <end position="81"/>
    </location>
</feature>
<organism evidence="13 14">
    <name type="scientific">Octopus vulgaris</name>
    <name type="common">Common octopus</name>
    <dbReference type="NCBI Taxonomy" id="6645"/>
    <lineage>
        <taxon>Eukaryota</taxon>
        <taxon>Metazoa</taxon>
        <taxon>Spiralia</taxon>
        <taxon>Lophotrochozoa</taxon>
        <taxon>Mollusca</taxon>
        <taxon>Cephalopoda</taxon>
        <taxon>Coleoidea</taxon>
        <taxon>Octopodiformes</taxon>
        <taxon>Octopoda</taxon>
        <taxon>Incirrata</taxon>
        <taxon>Octopodidae</taxon>
        <taxon>Octopus</taxon>
    </lineage>
</organism>
<dbReference type="SMART" id="SM00257">
    <property type="entry name" value="LysM"/>
    <property type="match status" value="1"/>
</dbReference>
<feature type="region of interest" description="Disordered" evidence="11">
    <location>
        <begin position="104"/>
        <end position="134"/>
    </location>
</feature>
<evidence type="ECO:0000256" key="9">
    <source>
        <dbReference type="ARBA" id="ARBA00023306"/>
    </source>
</evidence>
<protein>
    <recommendedName>
        <fullName evidence="12">LysM domain-containing protein</fullName>
    </recommendedName>
</protein>
<dbReference type="GO" id="GO:0005815">
    <property type="term" value="C:microtubule organizing center"/>
    <property type="evidence" value="ECO:0007669"/>
    <property type="project" value="TreeGrafter"/>
</dbReference>
<proteinExistence type="inferred from homology"/>
<feature type="coiled-coil region" evidence="10">
    <location>
        <begin position="674"/>
        <end position="708"/>
    </location>
</feature>
<dbReference type="SUPFAM" id="SSF54106">
    <property type="entry name" value="LysM domain"/>
    <property type="match status" value="1"/>
</dbReference>
<feature type="compositionally biased region" description="Acidic residues" evidence="11">
    <location>
        <begin position="184"/>
        <end position="197"/>
    </location>
</feature>
<dbReference type="InterPro" id="IPR036779">
    <property type="entry name" value="LysM_dom_sf"/>
</dbReference>
<evidence type="ECO:0000256" key="1">
    <source>
        <dbReference type="ARBA" id="ARBA00004186"/>
    </source>
</evidence>
<dbReference type="GO" id="GO:0005874">
    <property type="term" value="C:microtubule"/>
    <property type="evidence" value="ECO:0007669"/>
    <property type="project" value="UniProtKB-KW"/>
</dbReference>
<evidence type="ECO:0000259" key="12">
    <source>
        <dbReference type="PROSITE" id="PS51782"/>
    </source>
</evidence>
<evidence type="ECO:0000256" key="8">
    <source>
        <dbReference type="ARBA" id="ARBA00023212"/>
    </source>
</evidence>
<comment type="subcellular location">
    <subcellularLocation>
        <location evidence="1">Cytoplasm</location>
        <location evidence="1">Cytoskeleton</location>
        <location evidence="1">Spindle</location>
    </subcellularLocation>
</comment>
<sequence length="955" mass="108936">MADGMRSSERQTLGQFAKSQTKYGTASIPVRWNSNFVKHKVVSTDSLVGIALKYGVSVEQLKRENKLWSNDALVLREFLLVPVTKENSKCVPAGSEIVRAATLKSDTDSVRTASNNSSNGPCEDCDSERVSSTSAPDLSAKDFLNKYDSSIAQLKSNVQRMEESTDLGKHQCISQEGQEPGNHDDEEEGEEDEEEMSGDAFMNTLRNLQCPKVEKLSAQFFDRHFANQEATRSFITWFCKTLNSKHVVAPTEMQRFDQLVDSGAKILEGSKLSEALADVKKKKELLLSKEKLLDEELELCLKRKDNLLQSKIPMEQQNSVIRARITKTHVLIEKAQDDYTKAEQTCYEDAHMMNKSVLELVKTVQAISDQLQPSKDRSQLHYFSHLQLGDYYDVEEKFSSEIDGFFRKQFMQLEKFSFSSDKDNIKSRFDLLGIPRPEISLIRGPSENMTDTINKEIQRICNIYPNSERSLITAKINHEYTTASKRALEVKLTALRERKINWIYQAKLKEDAKKLRSSSSIVNLFKNDLLPLIQQNRLRQENKILDCYYGLKLARKEHYLDQLNQVLEQVLLQKARYEFVSTCCQVENENQLNLHHLLTSVYMALSTMKSQSKSRQALLDNYTMANVEAKNALSYKNKFLKNLKTILTSATISDDTDNAADLLYIDNARMKGVAESLHATANKVIDDLQKLEQQREMKLQKMNTVIQKGIHQLYHESQHQGIPNTVLVTPMDVDETLSKLNDNLAVLYKKLEGIALEFKTRKVRCKADPFLEQERELFVYFHTNPTKLEHFEFSFKCERRVNSKAKGWVKEKCGIWKKRNDEMRLVLASVSMNVSKSINRKSAVELLAASKADYVKSTCVLDSKQQFMQTAATNNFASDTRFPQSISGHRLNTNTKSDYDLSQQQTADRTSDGTFNSSTYPSFMCSSNKSSNTISNDPMMDVDSSMASDITKNFF</sequence>
<gene>
    <name evidence="13" type="ORF">OCTVUL_1B023149</name>
</gene>
<dbReference type="Proteomes" id="UP001162480">
    <property type="component" value="Chromosome 28"/>
</dbReference>
<dbReference type="GO" id="GO:0051301">
    <property type="term" value="P:cell division"/>
    <property type="evidence" value="ECO:0007669"/>
    <property type="project" value="UniProtKB-KW"/>
</dbReference>
<keyword evidence="7 10" id="KW-0175">Coiled coil</keyword>
<evidence type="ECO:0000256" key="11">
    <source>
        <dbReference type="SAM" id="MobiDB-lite"/>
    </source>
</evidence>
<keyword evidence="6" id="KW-0498">Mitosis</keyword>
<dbReference type="PANTHER" id="PTHR19378">
    <property type="entry name" value="GOLGIN- RELATED"/>
    <property type="match status" value="1"/>
</dbReference>
<evidence type="ECO:0000256" key="4">
    <source>
        <dbReference type="ARBA" id="ARBA00022618"/>
    </source>
</evidence>
<keyword evidence="8" id="KW-0206">Cytoskeleton</keyword>
<dbReference type="InterPro" id="IPR018392">
    <property type="entry name" value="LysM"/>
</dbReference>
<evidence type="ECO:0000256" key="2">
    <source>
        <dbReference type="ARBA" id="ARBA00009645"/>
    </source>
</evidence>
<dbReference type="GO" id="GO:0031023">
    <property type="term" value="P:microtubule organizing center organization"/>
    <property type="evidence" value="ECO:0007669"/>
    <property type="project" value="TreeGrafter"/>
</dbReference>
<evidence type="ECO:0000313" key="13">
    <source>
        <dbReference type="EMBL" id="CAI9742905.1"/>
    </source>
</evidence>
<keyword evidence="3" id="KW-0963">Cytoplasm</keyword>
<keyword evidence="14" id="KW-1185">Reference proteome</keyword>
<evidence type="ECO:0000256" key="10">
    <source>
        <dbReference type="SAM" id="Coils"/>
    </source>
</evidence>
<feature type="compositionally biased region" description="Basic and acidic residues" evidence="11">
    <location>
        <begin position="160"/>
        <end position="169"/>
    </location>
</feature>
<dbReference type="EMBL" id="OX597841">
    <property type="protein sequence ID" value="CAI9742905.1"/>
    <property type="molecule type" value="Genomic_DNA"/>
</dbReference>
<dbReference type="Gene3D" id="3.10.350.10">
    <property type="entry name" value="LysM domain"/>
    <property type="match status" value="1"/>
</dbReference>
<dbReference type="InterPro" id="IPR026206">
    <property type="entry name" value="HAUS3"/>
</dbReference>
<keyword evidence="9" id="KW-0131">Cell cycle</keyword>
<evidence type="ECO:0000256" key="5">
    <source>
        <dbReference type="ARBA" id="ARBA00022701"/>
    </source>
</evidence>
<feature type="compositionally biased region" description="Polar residues" evidence="11">
    <location>
        <begin position="110"/>
        <end position="120"/>
    </location>
</feature>
<dbReference type="PROSITE" id="PS51782">
    <property type="entry name" value="LYSM"/>
    <property type="match status" value="1"/>
</dbReference>
<feature type="region of interest" description="Disordered" evidence="11">
    <location>
        <begin position="159"/>
        <end position="197"/>
    </location>
</feature>
<evidence type="ECO:0000256" key="7">
    <source>
        <dbReference type="ARBA" id="ARBA00023054"/>
    </source>
</evidence>
<dbReference type="GO" id="GO:0072686">
    <property type="term" value="C:mitotic spindle"/>
    <property type="evidence" value="ECO:0007669"/>
    <property type="project" value="TreeGrafter"/>
</dbReference>
<dbReference type="CDD" id="cd00118">
    <property type="entry name" value="LysM"/>
    <property type="match status" value="1"/>
</dbReference>
<keyword evidence="5" id="KW-0493">Microtubule</keyword>
<reference evidence="13" key="1">
    <citation type="submission" date="2023-08" db="EMBL/GenBank/DDBJ databases">
        <authorList>
            <person name="Alioto T."/>
            <person name="Alioto T."/>
            <person name="Gomez Garrido J."/>
        </authorList>
    </citation>
    <scope>NUCLEOTIDE SEQUENCE</scope>
</reference>
<evidence type="ECO:0000256" key="6">
    <source>
        <dbReference type="ARBA" id="ARBA00022776"/>
    </source>
</evidence>
<dbReference type="PANTHER" id="PTHR19378:SF0">
    <property type="entry name" value="HAUS AUGMIN-LIKE COMPLEX SUBUNIT 3"/>
    <property type="match status" value="1"/>
</dbReference>
<keyword evidence="4" id="KW-0132">Cell division</keyword>
<feature type="region of interest" description="Disordered" evidence="11">
    <location>
        <begin position="883"/>
        <end position="915"/>
    </location>
</feature>
<dbReference type="Pfam" id="PF01476">
    <property type="entry name" value="LysM"/>
    <property type="match status" value="1"/>
</dbReference>
<dbReference type="AlphaFoldDB" id="A0AA36BYX8"/>
<evidence type="ECO:0000313" key="14">
    <source>
        <dbReference type="Proteomes" id="UP001162480"/>
    </source>
</evidence>
<dbReference type="Pfam" id="PF14932">
    <property type="entry name" value="HAUS-augmin3"/>
    <property type="match status" value="1"/>
</dbReference>
<comment type="similarity">
    <text evidence="2">Belongs to the HAUS3 family.</text>
</comment>
<accession>A0AA36BYX8</accession>
<evidence type="ECO:0000256" key="3">
    <source>
        <dbReference type="ARBA" id="ARBA00022490"/>
    </source>
</evidence>
<dbReference type="GO" id="GO:0070652">
    <property type="term" value="C:HAUS complex"/>
    <property type="evidence" value="ECO:0007669"/>
    <property type="project" value="InterPro"/>
</dbReference>